<proteinExistence type="predicted"/>
<protein>
    <submittedName>
        <fullName evidence="1">DUF2321 domain-containing protein</fullName>
    </submittedName>
</protein>
<dbReference type="EMBL" id="SOJN01000080">
    <property type="protein sequence ID" value="TET45513.1"/>
    <property type="molecule type" value="Genomic_DNA"/>
</dbReference>
<dbReference type="InterPro" id="IPR016891">
    <property type="entry name" value="DUF2321"/>
</dbReference>
<evidence type="ECO:0000313" key="1">
    <source>
        <dbReference type="EMBL" id="TET45513.1"/>
    </source>
</evidence>
<dbReference type="Proteomes" id="UP000315525">
    <property type="component" value="Unassembled WGS sequence"/>
</dbReference>
<dbReference type="AlphaFoldDB" id="A0A523USI9"/>
<gene>
    <name evidence="1" type="ORF">E3J62_07070</name>
</gene>
<reference evidence="1 2" key="1">
    <citation type="submission" date="2019-03" db="EMBL/GenBank/DDBJ databases">
        <title>Metabolic potential of uncultured bacteria and archaea associated with petroleum seepage in deep-sea sediments.</title>
        <authorList>
            <person name="Dong X."/>
            <person name="Hubert C."/>
        </authorList>
    </citation>
    <scope>NUCLEOTIDE SEQUENCE [LARGE SCALE GENOMIC DNA]</scope>
    <source>
        <strain evidence="1">E44_bin18</strain>
    </source>
</reference>
<sequence>MQKFQFDVAQICENGHVVNGFTKTSPERSKDFCDKCGAAAITTCPLCGGEIRGGLITSYTTTRRAPAFCIYCGKPYPWTQARIEAAHQLAGELDGISDEEKEKLTKSIDEIVKDSPSTTVAVTRFKKIVSKAGKPVAEAFKEILVDVASDTAKKVLWPQ</sequence>
<dbReference type="Pfam" id="PF10083">
    <property type="entry name" value="DUF2321"/>
    <property type="match status" value="1"/>
</dbReference>
<evidence type="ECO:0000313" key="2">
    <source>
        <dbReference type="Proteomes" id="UP000315525"/>
    </source>
</evidence>
<accession>A0A523USI9</accession>
<organism evidence="1 2">
    <name type="scientific">candidate division TA06 bacterium</name>
    <dbReference type="NCBI Taxonomy" id="2250710"/>
    <lineage>
        <taxon>Bacteria</taxon>
        <taxon>Bacteria division TA06</taxon>
    </lineage>
</organism>
<comment type="caution">
    <text evidence="1">The sequence shown here is derived from an EMBL/GenBank/DDBJ whole genome shotgun (WGS) entry which is preliminary data.</text>
</comment>
<name>A0A523USI9_UNCT6</name>